<protein>
    <submittedName>
        <fullName evidence="1">Uncharacterized protein</fullName>
    </submittedName>
</protein>
<name>A0AAU9TNR9_EUPED</name>
<evidence type="ECO:0000313" key="2">
    <source>
        <dbReference type="Proteomes" id="UP001153954"/>
    </source>
</evidence>
<dbReference type="Proteomes" id="UP001153954">
    <property type="component" value="Unassembled WGS sequence"/>
</dbReference>
<keyword evidence="2" id="KW-1185">Reference proteome</keyword>
<proteinExistence type="predicted"/>
<comment type="caution">
    <text evidence="1">The sequence shown here is derived from an EMBL/GenBank/DDBJ whole genome shotgun (WGS) entry which is preliminary data.</text>
</comment>
<dbReference type="EMBL" id="CAKOGL010000007">
    <property type="protein sequence ID" value="CAH2088343.1"/>
    <property type="molecule type" value="Genomic_DNA"/>
</dbReference>
<evidence type="ECO:0000313" key="1">
    <source>
        <dbReference type="EMBL" id="CAH2088343.1"/>
    </source>
</evidence>
<reference evidence="1" key="1">
    <citation type="submission" date="2022-03" db="EMBL/GenBank/DDBJ databases">
        <authorList>
            <person name="Tunstrom K."/>
        </authorList>
    </citation>
    <scope>NUCLEOTIDE SEQUENCE</scope>
</reference>
<accession>A0AAU9TNR9</accession>
<dbReference type="AlphaFoldDB" id="A0AAU9TNR9"/>
<sequence>MSVERFKFFLQNHRFDDMNTRDERKAEDKLAPIRELLEGQAAGSSSSSMETTAEVVEFFDELFDSVNCYPGGTTKGKLREAVKMNSPHVQFGQKPLKN</sequence>
<gene>
    <name evidence="1" type="ORF">EEDITHA_LOCUS4512</name>
</gene>
<organism evidence="1 2">
    <name type="scientific">Euphydryas editha</name>
    <name type="common">Edith's checkerspot</name>
    <dbReference type="NCBI Taxonomy" id="104508"/>
    <lineage>
        <taxon>Eukaryota</taxon>
        <taxon>Metazoa</taxon>
        <taxon>Ecdysozoa</taxon>
        <taxon>Arthropoda</taxon>
        <taxon>Hexapoda</taxon>
        <taxon>Insecta</taxon>
        <taxon>Pterygota</taxon>
        <taxon>Neoptera</taxon>
        <taxon>Endopterygota</taxon>
        <taxon>Lepidoptera</taxon>
        <taxon>Glossata</taxon>
        <taxon>Ditrysia</taxon>
        <taxon>Papilionoidea</taxon>
        <taxon>Nymphalidae</taxon>
        <taxon>Nymphalinae</taxon>
        <taxon>Euphydryas</taxon>
    </lineage>
</organism>